<comment type="caution">
    <text evidence="6">The sequence shown here is derived from an EMBL/GenBank/DDBJ whole genome shotgun (WGS) entry which is preliminary data.</text>
</comment>
<dbReference type="Pfam" id="PF00249">
    <property type="entry name" value="Myb_DNA-binding"/>
    <property type="match status" value="1"/>
</dbReference>
<comment type="subcellular location">
    <subcellularLocation>
        <location evidence="1">Nucleus</location>
    </subcellularLocation>
</comment>
<keyword evidence="7" id="KW-1185">Reference proteome</keyword>
<evidence type="ECO:0000256" key="2">
    <source>
        <dbReference type="ARBA" id="ARBA00023125"/>
    </source>
</evidence>
<evidence type="ECO:0000256" key="1">
    <source>
        <dbReference type="ARBA" id="ARBA00004123"/>
    </source>
</evidence>
<evidence type="ECO:0000313" key="7">
    <source>
        <dbReference type="Proteomes" id="UP000222542"/>
    </source>
</evidence>
<reference evidence="6 7" key="2">
    <citation type="journal article" date="2017" name="Genome Biol.">
        <title>New reference genome sequences of hot pepper reveal the massive evolution of plant disease-resistance genes by retroduplication.</title>
        <authorList>
            <person name="Kim S."/>
            <person name="Park J."/>
            <person name="Yeom S.I."/>
            <person name="Kim Y.M."/>
            <person name="Seo E."/>
            <person name="Kim K.T."/>
            <person name="Kim M.S."/>
            <person name="Lee J.M."/>
            <person name="Cheong K."/>
            <person name="Shin H.S."/>
            <person name="Kim S.B."/>
            <person name="Han K."/>
            <person name="Lee J."/>
            <person name="Park M."/>
            <person name="Lee H.A."/>
            <person name="Lee H.Y."/>
            <person name="Lee Y."/>
            <person name="Oh S."/>
            <person name="Lee J.H."/>
            <person name="Choi E."/>
            <person name="Choi E."/>
            <person name="Lee S.E."/>
            <person name="Jeon J."/>
            <person name="Kim H."/>
            <person name="Choi G."/>
            <person name="Song H."/>
            <person name="Lee J."/>
            <person name="Lee S.C."/>
            <person name="Kwon J.K."/>
            <person name="Lee H.Y."/>
            <person name="Koo N."/>
            <person name="Hong Y."/>
            <person name="Kim R.W."/>
            <person name="Kang W.H."/>
            <person name="Huh J.H."/>
            <person name="Kang B.C."/>
            <person name="Yang T.J."/>
            <person name="Lee Y.H."/>
            <person name="Bennetzen J.L."/>
            <person name="Choi D."/>
        </authorList>
    </citation>
    <scope>NUCLEOTIDE SEQUENCE [LARGE SCALE GENOMIC DNA]</scope>
    <source>
        <strain evidence="7">cv. CM334</strain>
    </source>
</reference>
<dbReference type="Proteomes" id="UP000222542">
    <property type="component" value="Unassembled WGS sequence"/>
</dbReference>
<dbReference type="GO" id="GO:0010597">
    <property type="term" value="P:green leaf volatile biosynthetic process"/>
    <property type="evidence" value="ECO:0007669"/>
    <property type="project" value="UniProtKB-ARBA"/>
</dbReference>
<dbReference type="SUPFAM" id="SSF46689">
    <property type="entry name" value="Homeodomain-like"/>
    <property type="match status" value="1"/>
</dbReference>
<dbReference type="AlphaFoldDB" id="A0A2G2YLH9"/>
<sequence>MLFYGSLIRWSLIAGRLPGRTTNDVKKYWNTHFQKKLNTTIALHPPRQKINNKGKAIIKNEIIKTLPWNLSNTKKMLLIGTTITKVL</sequence>
<dbReference type="PANTHER" id="PTHR47998:SF91">
    <property type="entry name" value="MYB-RELATED PROTEIN 308-LIKE"/>
    <property type="match status" value="1"/>
</dbReference>
<evidence type="ECO:0000259" key="4">
    <source>
        <dbReference type="PROSITE" id="PS50090"/>
    </source>
</evidence>
<reference evidence="6 7" key="1">
    <citation type="journal article" date="2014" name="Nat. Genet.">
        <title>Genome sequence of the hot pepper provides insights into the evolution of pungency in Capsicum species.</title>
        <authorList>
            <person name="Kim S."/>
            <person name="Park M."/>
            <person name="Yeom S.I."/>
            <person name="Kim Y.M."/>
            <person name="Lee J.M."/>
            <person name="Lee H.A."/>
            <person name="Seo E."/>
            <person name="Choi J."/>
            <person name="Cheong K."/>
            <person name="Kim K.T."/>
            <person name="Jung K."/>
            <person name="Lee G.W."/>
            <person name="Oh S.K."/>
            <person name="Bae C."/>
            <person name="Kim S.B."/>
            <person name="Lee H.Y."/>
            <person name="Kim S.Y."/>
            <person name="Kim M.S."/>
            <person name="Kang B.C."/>
            <person name="Jo Y.D."/>
            <person name="Yang H.B."/>
            <person name="Jeong H.J."/>
            <person name="Kang W.H."/>
            <person name="Kwon J.K."/>
            <person name="Shin C."/>
            <person name="Lim J.Y."/>
            <person name="Park J.H."/>
            <person name="Huh J.H."/>
            <person name="Kim J.S."/>
            <person name="Kim B.D."/>
            <person name="Cohen O."/>
            <person name="Paran I."/>
            <person name="Suh M.C."/>
            <person name="Lee S.B."/>
            <person name="Kim Y.K."/>
            <person name="Shin Y."/>
            <person name="Noh S.J."/>
            <person name="Park J."/>
            <person name="Seo Y.S."/>
            <person name="Kwon S.Y."/>
            <person name="Kim H.A."/>
            <person name="Park J.M."/>
            <person name="Kim H.J."/>
            <person name="Choi S.B."/>
            <person name="Bosland P.W."/>
            <person name="Reeves G."/>
            <person name="Jo S.H."/>
            <person name="Lee B.W."/>
            <person name="Cho H.T."/>
            <person name="Choi H.S."/>
            <person name="Lee M.S."/>
            <person name="Yu Y."/>
            <person name="Do Choi Y."/>
            <person name="Park B.S."/>
            <person name="van Deynze A."/>
            <person name="Ashrafi H."/>
            <person name="Hill T."/>
            <person name="Kim W.T."/>
            <person name="Pai H.S."/>
            <person name="Ahn H.K."/>
            <person name="Yeam I."/>
            <person name="Giovannoni J.J."/>
            <person name="Rose J.K."/>
            <person name="Sorensen I."/>
            <person name="Lee S.J."/>
            <person name="Kim R.W."/>
            <person name="Choi I.Y."/>
            <person name="Choi B.S."/>
            <person name="Lim J.S."/>
            <person name="Lee Y.H."/>
            <person name="Choi D."/>
        </authorList>
    </citation>
    <scope>NUCLEOTIDE SEQUENCE [LARGE SCALE GENOMIC DNA]</scope>
    <source>
        <strain evidence="7">cv. CM334</strain>
    </source>
</reference>
<dbReference type="SMR" id="A0A2G2YLH9"/>
<dbReference type="InterPro" id="IPR015495">
    <property type="entry name" value="Myb_TF_plants"/>
</dbReference>
<organism evidence="6 7">
    <name type="scientific">Capsicum annuum</name>
    <name type="common">Capsicum pepper</name>
    <dbReference type="NCBI Taxonomy" id="4072"/>
    <lineage>
        <taxon>Eukaryota</taxon>
        <taxon>Viridiplantae</taxon>
        <taxon>Streptophyta</taxon>
        <taxon>Embryophyta</taxon>
        <taxon>Tracheophyta</taxon>
        <taxon>Spermatophyta</taxon>
        <taxon>Magnoliopsida</taxon>
        <taxon>eudicotyledons</taxon>
        <taxon>Gunneridae</taxon>
        <taxon>Pentapetalae</taxon>
        <taxon>asterids</taxon>
        <taxon>lamiids</taxon>
        <taxon>Solanales</taxon>
        <taxon>Solanaceae</taxon>
        <taxon>Solanoideae</taxon>
        <taxon>Capsiceae</taxon>
        <taxon>Capsicum</taxon>
    </lineage>
</organism>
<dbReference type="InterPro" id="IPR001005">
    <property type="entry name" value="SANT/Myb"/>
</dbReference>
<dbReference type="PROSITE" id="PS51294">
    <property type="entry name" value="HTH_MYB"/>
    <property type="match status" value="1"/>
</dbReference>
<dbReference type="EMBL" id="AYRZ02000010">
    <property type="protein sequence ID" value="PHT70590.1"/>
    <property type="molecule type" value="Genomic_DNA"/>
</dbReference>
<dbReference type="GO" id="GO:0005634">
    <property type="term" value="C:nucleus"/>
    <property type="evidence" value="ECO:0007669"/>
    <property type="project" value="UniProtKB-SubCell"/>
</dbReference>
<dbReference type="InterPro" id="IPR009057">
    <property type="entry name" value="Homeodomain-like_sf"/>
</dbReference>
<dbReference type="GO" id="GO:0000976">
    <property type="term" value="F:transcription cis-regulatory region binding"/>
    <property type="evidence" value="ECO:0007669"/>
    <property type="project" value="UniProtKB-ARBA"/>
</dbReference>
<evidence type="ECO:0000313" key="6">
    <source>
        <dbReference type="EMBL" id="PHT70590.1"/>
    </source>
</evidence>
<dbReference type="STRING" id="4072.A0A2G2YLH9"/>
<dbReference type="InterPro" id="IPR017930">
    <property type="entry name" value="Myb_dom"/>
</dbReference>
<proteinExistence type="predicted"/>
<dbReference type="Gramene" id="PHT70590">
    <property type="protein sequence ID" value="PHT70590"/>
    <property type="gene ID" value="T459_25694"/>
</dbReference>
<name>A0A2G2YLH9_CAPAN</name>
<dbReference type="Gene3D" id="1.10.10.60">
    <property type="entry name" value="Homeodomain-like"/>
    <property type="match status" value="1"/>
</dbReference>
<keyword evidence="3" id="KW-0539">Nucleus</keyword>
<feature type="domain" description="Myb-like" evidence="4">
    <location>
        <begin position="1"/>
        <end position="33"/>
    </location>
</feature>
<keyword evidence="2" id="KW-0238">DNA-binding</keyword>
<gene>
    <name evidence="6" type="ORF">T459_25694</name>
</gene>
<dbReference type="PROSITE" id="PS50090">
    <property type="entry name" value="MYB_LIKE"/>
    <property type="match status" value="1"/>
</dbReference>
<protein>
    <submittedName>
        <fullName evidence="6">Uncharacterized protein</fullName>
    </submittedName>
</protein>
<accession>A0A2G2YLH9</accession>
<evidence type="ECO:0000259" key="5">
    <source>
        <dbReference type="PROSITE" id="PS51294"/>
    </source>
</evidence>
<feature type="domain" description="HTH myb-type" evidence="5">
    <location>
        <begin position="9"/>
        <end position="37"/>
    </location>
</feature>
<dbReference type="CDD" id="cd00167">
    <property type="entry name" value="SANT"/>
    <property type="match status" value="1"/>
</dbReference>
<evidence type="ECO:0000256" key="3">
    <source>
        <dbReference type="ARBA" id="ARBA00023242"/>
    </source>
</evidence>
<dbReference type="PANTHER" id="PTHR47998">
    <property type="entry name" value="TRANSCRIPTION FACTOR MYB51-LIKE ISOFORM X1"/>
    <property type="match status" value="1"/>
</dbReference>